<keyword evidence="4 10" id="KW-0812">Transmembrane</keyword>
<dbReference type="Pfam" id="PF02530">
    <property type="entry name" value="Porin_2"/>
    <property type="match status" value="1"/>
</dbReference>
<dbReference type="InterPro" id="IPR003684">
    <property type="entry name" value="Porin_alphabac"/>
</dbReference>
<keyword evidence="5" id="KW-0732">Signal</keyword>
<sequence length="521" mass="54944">MALLGSGCDLARLPRPDMTTLPGEIRRRRVGCAWARLLKEPADASRLVMSRFPEACGKSSDANGLETDNFLLKQGLNLSLILLLPGVGRGVTKLQHGFSISHTGRIGGVFPVEDRLRIGHHYHREISGDGTHRQVKSICLGWLGGGARRQRTGTGSTPAMMTVRPFVVRQGRVPSLDDFGGQEMNMKTLLGTAAGLMVATGAYAADLPGEAAPAAVDYVKVCDAYGAGFFYIPGTETCLDISGRVRARVVYESEGDADLVRFKTDGRIQFDARTASDLGTVRSFFETDLGGTDGGDITLGDAFIQVGYLTVGKFGDIANGGSFYGDADVIWSLFDRGGSGAQILVDNLGGGFYVGAGIHGAEANSVIWETGSQAEYTAAAAVGINGQSWGSFDLSAVYVAVDGNDADTWGVKATADLKLIDKLTARLSAAYEDGGFPGDDSMAGIAGALKYQATDALAVYAGVGATFWDDADEVVTAQIGADYSFTPDLILTAEGNYTTDGGINTPADDSWSAMLKLTRNW</sequence>
<evidence type="ECO:0000256" key="2">
    <source>
        <dbReference type="ARBA" id="ARBA00022448"/>
    </source>
</evidence>
<evidence type="ECO:0000313" key="12">
    <source>
        <dbReference type="Proteomes" id="UP000233491"/>
    </source>
</evidence>
<evidence type="ECO:0000256" key="1">
    <source>
        <dbReference type="ARBA" id="ARBA00009521"/>
    </source>
</evidence>
<keyword evidence="6 10" id="KW-0406">Ion transport</keyword>
<comment type="similarity">
    <text evidence="1 10">Belongs to the alphaproteobacteria porin family.</text>
</comment>
<evidence type="ECO:0000256" key="10">
    <source>
        <dbReference type="RuleBase" id="RU364005"/>
    </source>
</evidence>
<keyword evidence="7 10" id="KW-0626">Porin</keyword>
<keyword evidence="8 10" id="KW-0472">Membrane</keyword>
<comment type="subcellular location">
    <subcellularLocation>
        <location evidence="10">Cell outer membrane</location>
        <topology evidence="10">Multi-pass membrane protein</topology>
    </subcellularLocation>
</comment>
<evidence type="ECO:0000256" key="4">
    <source>
        <dbReference type="ARBA" id="ARBA00022692"/>
    </source>
</evidence>
<dbReference type="AlphaFoldDB" id="A0A2N3LST2"/>
<organism evidence="11 12">
    <name type="scientific">Pleomorphomonas diazotrophica</name>
    <dbReference type="NCBI Taxonomy" id="1166257"/>
    <lineage>
        <taxon>Bacteria</taxon>
        <taxon>Pseudomonadati</taxon>
        <taxon>Pseudomonadota</taxon>
        <taxon>Alphaproteobacteria</taxon>
        <taxon>Hyphomicrobiales</taxon>
        <taxon>Pleomorphomonadaceae</taxon>
        <taxon>Pleomorphomonas</taxon>
    </lineage>
</organism>
<dbReference type="GO" id="GO:0015288">
    <property type="term" value="F:porin activity"/>
    <property type="evidence" value="ECO:0007669"/>
    <property type="project" value="UniProtKB-KW"/>
</dbReference>
<gene>
    <name evidence="11" type="ORF">CXZ10_18090</name>
</gene>
<evidence type="ECO:0000256" key="6">
    <source>
        <dbReference type="ARBA" id="ARBA00023065"/>
    </source>
</evidence>
<evidence type="ECO:0000256" key="7">
    <source>
        <dbReference type="ARBA" id="ARBA00023114"/>
    </source>
</evidence>
<dbReference type="Proteomes" id="UP000233491">
    <property type="component" value="Unassembled WGS sequence"/>
</dbReference>
<dbReference type="GO" id="GO:0046930">
    <property type="term" value="C:pore complex"/>
    <property type="evidence" value="ECO:0007669"/>
    <property type="project" value="UniProtKB-KW"/>
</dbReference>
<keyword evidence="9 10" id="KW-0998">Cell outer membrane</keyword>
<evidence type="ECO:0000256" key="8">
    <source>
        <dbReference type="ARBA" id="ARBA00023136"/>
    </source>
</evidence>
<keyword evidence="2 10" id="KW-0813">Transport</keyword>
<evidence type="ECO:0000313" key="11">
    <source>
        <dbReference type="EMBL" id="PKR87639.1"/>
    </source>
</evidence>
<evidence type="ECO:0000256" key="3">
    <source>
        <dbReference type="ARBA" id="ARBA00022452"/>
    </source>
</evidence>
<dbReference type="EMBL" id="PJNW01000016">
    <property type="protein sequence ID" value="PKR87639.1"/>
    <property type="molecule type" value="Genomic_DNA"/>
</dbReference>
<name>A0A2N3LST2_9HYPH</name>
<dbReference type="GO" id="GO:0009279">
    <property type="term" value="C:cell outer membrane"/>
    <property type="evidence" value="ECO:0007669"/>
    <property type="project" value="UniProtKB-SubCell"/>
</dbReference>
<comment type="caution">
    <text evidence="11">The sequence shown here is derived from an EMBL/GenBank/DDBJ whole genome shotgun (WGS) entry which is preliminary data.</text>
</comment>
<reference evidence="11 12" key="1">
    <citation type="submission" date="2017-12" db="EMBL/GenBank/DDBJ databases">
        <title>Anaerobic carbon monoxide metabolism by Pleomorphomonas carboxyditropha sp. nov., a new mesophilic hydrogenogenic carboxidotroph.</title>
        <authorList>
            <person name="Esquivel-Elizondo S."/>
            <person name="Krajmalnik-Brown R."/>
        </authorList>
    </citation>
    <scope>NUCLEOTIDE SEQUENCE [LARGE SCALE GENOMIC DNA]</scope>
    <source>
        <strain evidence="11 12">R5-392</strain>
    </source>
</reference>
<comment type="function">
    <text evidence="10">Forms passive diffusion pores that allow small molecular weight hydrophilic materials across the outer membrane.</text>
</comment>
<accession>A0A2N3LST2</accession>
<keyword evidence="12" id="KW-1185">Reference proteome</keyword>
<evidence type="ECO:0000256" key="5">
    <source>
        <dbReference type="ARBA" id="ARBA00022729"/>
    </source>
</evidence>
<proteinExistence type="inferred from homology"/>
<keyword evidence="3 10" id="KW-1134">Transmembrane beta strand</keyword>
<evidence type="ECO:0000256" key="9">
    <source>
        <dbReference type="ARBA" id="ARBA00023237"/>
    </source>
</evidence>
<comment type="domain">
    <text evidence="10">Consists of 16-stranded beta-barrel sheets, with large surface-exposed loops, that form a transmembrane pore at the center of each barrel. The pore is partially ocluded by a peptide loop that folds into the pore lumen.</text>
</comment>
<dbReference type="SUPFAM" id="SSF56935">
    <property type="entry name" value="Porins"/>
    <property type="match status" value="1"/>
</dbReference>
<protein>
    <recommendedName>
        <fullName evidence="10">Porin</fullName>
    </recommendedName>
</protein>
<dbReference type="GO" id="GO:0006811">
    <property type="term" value="P:monoatomic ion transport"/>
    <property type="evidence" value="ECO:0007669"/>
    <property type="project" value="UniProtKB-KW"/>
</dbReference>